<sequence length="133" mass="14792">MRSVLPRRFVLGMNPPPRNPTMASPSVTLINVLKLESGRPDDLIELLKHNIENVVSHLQGWKGTRLVASADGNSVIIHSEWESLEAVEAMRGDPRMQAYFPRISAWARIESFAGAEVFAQTPQRRHHATGEAA</sequence>
<dbReference type="InterPro" id="IPR007138">
    <property type="entry name" value="ABM_dom"/>
</dbReference>
<dbReference type="Gene3D" id="3.30.70.100">
    <property type="match status" value="1"/>
</dbReference>
<dbReference type="PROSITE" id="PS51725">
    <property type="entry name" value="ABM"/>
    <property type="match status" value="1"/>
</dbReference>
<keyword evidence="3" id="KW-1185">Reference proteome</keyword>
<protein>
    <recommendedName>
        <fullName evidence="1">ABM domain-containing protein</fullName>
    </recommendedName>
</protein>
<reference evidence="2 3" key="1">
    <citation type="journal article" date="2018" name="Genet. Mol. Biol.">
        <title>The genome sequence of Dyella jiangningensis FCAV SCS01 from a lignocellulose-decomposing microbial consortium metagenome reveals potential for biotechnological applications.</title>
        <authorList>
            <person name="Desiderato J.G."/>
            <person name="Alvarenga D.O."/>
            <person name="Constancio M.T.L."/>
            <person name="Alves L.M.C."/>
            <person name="Varani A.M."/>
        </authorList>
    </citation>
    <scope>NUCLEOTIDE SEQUENCE [LARGE SCALE GENOMIC DNA]</scope>
    <source>
        <strain evidence="2 3">FCAV SCS01</strain>
    </source>
</reference>
<proteinExistence type="predicted"/>
<dbReference type="InterPro" id="IPR011008">
    <property type="entry name" value="Dimeric_a/b-barrel"/>
</dbReference>
<dbReference type="AlphaFoldDB" id="A0A328P7M3"/>
<dbReference type="OrthoDB" id="8083940at2"/>
<dbReference type="SUPFAM" id="SSF54909">
    <property type="entry name" value="Dimeric alpha+beta barrel"/>
    <property type="match status" value="1"/>
</dbReference>
<evidence type="ECO:0000313" key="2">
    <source>
        <dbReference type="EMBL" id="RAO76595.1"/>
    </source>
</evidence>
<dbReference type="Pfam" id="PF03992">
    <property type="entry name" value="ABM"/>
    <property type="match status" value="1"/>
</dbReference>
<dbReference type="EMBL" id="NFZS01000001">
    <property type="protein sequence ID" value="RAO76595.1"/>
    <property type="molecule type" value="Genomic_DNA"/>
</dbReference>
<feature type="domain" description="ABM" evidence="1">
    <location>
        <begin position="27"/>
        <end position="118"/>
    </location>
</feature>
<dbReference type="Proteomes" id="UP000248926">
    <property type="component" value="Unassembled WGS sequence"/>
</dbReference>
<gene>
    <name evidence="2" type="ORF">CA260_01325</name>
</gene>
<name>A0A328P7M3_9GAMM</name>
<accession>A0A328P7M3</accession>
<comment type="caution">
    <text evidence="2">The sequence shown here is derived from an EMBL/GenBank/DDBJ whole genome shotgun (WGS) entry which is preliminary data.</text>
</comment>
<evidence type="ECO:0000259" key="1">
    <source>
        <dbReference type="PROSITE" id="PS51725"/>
    </source>
</evidence>
<evidence type="ECO:0000313" key="3">
    <source>
        <dbReference type="Proteomes" id="UP000248926"/>
    </source>
</evidence>
<organism evidence="2 3">
    <name type="scientific">Dyella jiangningensis</name>
    <dbReference type="NCBI Taxonomy" id="1379159"/>
    <lineage>
        <taxon>Bacteria</taxon>
        <taxon>Pseudomonadati</taxon>
        <taxon>Pseudomonadota</taxon>
        <taxon>Gammaproteobacteria</taxon>
        <taxon>Lysobacterales</taxon>
        <taxon>Rhodanobacteraceae</taxon>
        <taxon>Dyella</taxon>
    </lineage>
</organism>